<dbReference type="HOGENOM" id="CLU_026989_0_0_11"/>
<evidence type="ECO:0000313" key="3">
    <source>
        <dbReference type="Proteomes" id="UP000008043"/>
    </source>
</evidence>
<dbReference type="KEGG" id="sdv:BN159_7185"/>
<accession>K4RET4</accession>
<reference evidence="2 3" key="1">
    <citation type="journal article" date="2012" name="J. Bacteriol.">
        <title>Genome sequence of the bacterium Streptomyces davawensis JCM 4913 and heterologous production of the unique antibiotic roseoflavin.</title>
        <authorList>
            <person name="Jankowitsch F."/>
            <person name="Schwarz J."/>
            <person name="Ruckert C."/>
            <person name="Gust B."/>
            <person name="Szczepanowski R."/>
            <person name="Blom J."/>
            <person name="Pelzer S."/>
            <person name="Kalinowski J."/>
            <person name="Mack M."/>
        </authorList>
    </citation>
    <scope>NUCLEOTIDE SEQUENCE [LARGE SCALE GENOMIC DNA]</scope>
    <source>
        <strain evidence="3">DSM 101723 / JCM 4913 / KCC S-0913 / 768</strain>
    </source>
</reference>
<sequence>MHRDFACIDGQRSAPAQRGAAARAGPGRRRGTGAAAARARLHRPLHDLDARKANLAGEYSVYGMAEVALAAIDLVTLNMDFDTGADHDQIVARLIPRIAAQAPRRPVAEHERVARWVLENLINVGSVDRGFRAVYGTFAPDGTYVRRDYDFKLIEEVPGPGGTVYLRTTDEAVNVLVGALDTDVTSAQIAAEVKLEVLISRGRLADAQLAAEQARYRTVQYSETLRRALDATRRNVRAVDWLQTVPDMIAEALDHVADRYRHENAILTNIRKARDESEDPEHKRRAAELVDIVKDCIRRHTQLQSRLLEAGPLFRAEQDRQAFATPMTTSGIDLYGHLVAPVLPLPVEQAVRVTDAFFARGTGLRTPVSVRVADLVDILLTPPVEREHLGAEMPEPDLIATPDDSRFSEEQLAAAMELLDLPADAPRRLSGLLAQARRSDPDLPYLVALLAVHAASPAVGTAYRQGEEKLLFAVDDGTELDDPEFGGADLIVGTALLDAAGMAADRTEAA</sequence>
<dbReference type="Proteomes" id="UP000008043">
    <property type="component" value="Chromosome"/>
</dbReference>
<evidence type="ECO:0000313" key="2">
    <source>
        <dbReference type="EMBL" id="CCK31564.1"/>
    </source>
</evidence>
<gene>
    <name evidence="2" type="ORF">BN159_7185</name>
</gene>
<name>K4RET4_STRDJ</name>
<dbReference type="PATRIC" id="fig|1214101.3.peg.7278"/>
<feature type="region of interest" description="Disordered" evidence="1">
    <location>
        <begin position="1"/>
        <end position="31"/>
    </location>
</feature>
<feature type="compositionally biased region" description="Low complexity" evidence="1">
    <location>
        <begin position="10"/>
        <end position="25"/>
    </location>
</feature>
<proteinExistence type="predicted"/>
<dbReference type="STRING" id="1214101.BN159_7185"/>
<dbReference type="EMBL" id="HE971709">
    <property type="protein sequence ID" value="CCK31564.1"/>
    <property type="molecule type" value="Genomic_DNA"/>
</dbReference>
<dbReference type="AlphaFoldDB" id="K4RET4"/>
<keyword evidence="3" id="KW-1185">Reference proteome</keyword>
<evidence type="ECO:0000256" key="1">
    <source>
        <dbReference type="SAM" id="MobiDB-lite"/>
    </source>
</evidence>
<organism evidence="2 3">
    <name type="scientific">Streptomyces davaonensis (strain DSM 101723 / JCM 4913 / KCC S-0913 / 768)</name>
    <dbReference type="NCBI Taxonomy" id="1214101"/>
    <lineage>
        <taxon>Bacteria</taxon>
        <taxon>Bacillati</taxon>
        <taxon>Actinomycetota</taxon>
        <taxon>Actinomycetes</taxon>
        <taxon>Kitasatosporales</taxon>
        <taxon>Streptomycetaceae</taxon>
        <taxon>Streptomyces</taxon>
    </lineage>
</organism>
<protein>
    <submittedName>
        <fullName evidence="2">Membrane protein</fullName>
    </submittedName>
</protein>
<dbReference type="eggNOG" id="ENOG5032S76">
    <property type="taxonomic scope" value="Bacteria"/>
</dbReference>